<dbReference type="GeneID" id="65128476"/>
<sequence length="144" mass="16516">MKQLLLYGSTGNNVCVIQIPTNWSVDEAREFLEKALLEFAANKQHNEFFSISNEDELNQKWPKKSSEIEECCKIILNNIGSPINGAGGLIWQVRLQSYIMTNPDFTNRLFKAFEKKLTREEEAFLSANYLELLPTLVKTIKNSL</sequence>
<dbReference type="Proteomes" id="UP000593838">
    <property type="component" value="Segment"/>
</dbReference>
<dbReference type="EMBL" id="MT774375">
    <property type="protein sequence ID" value="QOR58024.1"/>
    <property type="molecule type" value="Genomic_DNA"/>
</dbReference>
<evidence type="ECO:0000313" key="2">
    <source>
        <dbReference type="Proteomes" id="UP000593838"/>
    </source>
</evidence>
<organism evidence="1 2">
    <name type="scientific">uncultured phage cr50_1</name>
    <dbReference type="NCBI Taxonomy" id="2772059"/>
    <lineage>
        <taxon>Viruses</taxon>
        <taxon>Duplodnaviria</taxon>
        <taxon>Heunggongvirae</taxon>
        <taxon>Uroviricota</taxon>
        <taxon>Caudoviricetes</taxon>
        <taxon>Crassvirales</taxon>
        <taxon>Suoliviridae</taxon>
        <taxon>Boorivirinae</taxon>
        <taxon>Cohcovirus</taxon>
        <taxon>Cohcovirus hiberniae</taxon>
    </lineage>
</organism>
<name>A0A7M1RV74_9CAUD</name>
<keyword evidence="2" id="KW-1185">Reference proteome</keyword>
<dbReference type="KEGG" id="vg:65128476"/>
<dbReference type="RefSeq" id="YP_010110182.1">
    <property type="nucleotide sequence ID" value="NC_055868.1"/>
</dbReference>
<accession>A0A7M1RV74</accession>
<proteinExistence type="predicted"/>
<evidence type="ECO:0000313" key="1">
    <source>
        <dbReference type="EMBL" id="QOR58024.1"/>
    </source>
</evidence>
<reference evidence="1 2" key="1">
    <citation type="submission" date="2020-07" db="EMBL/GenBank/DDBJ databases">
        <title>Taxonomic proposal: Crassvirales, a new order of highly abundant and diverse bacterial viruses.</title>
        <authorList>
            <person name="Shkoporov A.N."/>
            <person name="Stockdale S.R."/>
            <person name="Guerin E."/>
            <person name="Ross R.P."/>
            <person name="Hill C."/>
        </authorList>
    </citation>
    <scope>NUCLEOTIDE SEQUENCE [LARGE SCALE GENOMIC DNA]</scope>
</reference>
<protein>
    <submittedName>
        <fullName evidence="1">Transcriptional regulator/repressor</fullName>
    </submittedName>
</protein>